<accession>A0ABP9LFC8</accession>
<protein>
    <submittedName>
        <fullName evidence="5">Gfo/Idh/MocA family oxidoreductase</fullName>
    </submittedName>
</protein>
<dbReference type="Proteomes" id="UP001500124">
    <property type="component" value="Unassembled WGS sequence"/>
</dbReference>
<evidence type="ECO:0000313" key="6">
    <source>
        <dbReference type="Proteomes" id="UP001500124"/>
    </source>
</evidence>
<dbReference type="Gene3D" id="3.30.360.10">
    <property type="entry name" value="Dihydrodipicolinate Reductase, domain 2"/>
    <property type="match status" value="1"/>
</dbReference>
<dbReference type="Gene3D" id="3.40.50.720">
    <property type="entry name" value="NAD(P)-binding Rossmann-like Domain"/>
    <property type="match status" value="1"/>
</dbReference>
<gene>
    <name evidence="5" type="ORF">GCM10023336_64260</name>
</gene>
<dbReference type="Pfam" id="PF01408">
    <property type="entry name" value="GFO_IDH_MocA"/>
    <property type="match status" value="1"/>
</dbReference>
<comment type="similarity">
    <text evidence="1">Belongs to the Gfo/Idh/MocA family.</text>
</comment>
<dbReference type="SUPFAM" id="SSF51735">
    <property type="entry name" value="NAD(P)-binding Rossmann-fold domains"/>
    <property type="match status" value="1"/>
</dbReference>
<dbReference type="Pfam" id="PF22725">
    <property type="entry name" value="GFO_IDH_MocA_C3"/>
    <property type="match status" value="1"/>
</dbReference>
<proteinExistence type="inferred from homology"/>
<feature type="domain" description="GFO/IDH/MocA-like oxidoreductase" evidence="4">
    <location>
        <begin position="132"/>
        <end position="248"/>
    </location>
</feature>
<organism evidence="5 6">
    <name type="scientific">Streptomyces similanensis</name>
    <dbReference type="NCBI Taxonomy" id="1274988"/>
    <lineage>
        <taxon>Bacteria</taxon>
        <taxon>Bacillati</taxon>
        <taxon>Actinomycetota</taxon>
        <taxon>Actinomycetes</taxon>
        <taxon>Kitasatosporales</taxon>
        <taxon>Streptomycetaceae</taxon>
        <taxon>Streptomyces</taxon>
    </lineage>
</organism>
<sequence>MEPLRIGVLGCAGIARRRMLPAFRACPGTELVAVASRDARRARETAAEAGCEAVHGYAALLARTDVDAVYVPLPAALHERWVRAALTAGKHVLGEKPLTTDPRATAELAARATAAGLALRENVMFVHHTQHAAVLRLVTDGAIGEVRAFRAAFAVPRRPDDDIRHDPRLGGGALWDTGVYPVRAALHVLGADLDVLGAALVRGGPGRSVDVAGTALLRTPTGVGAHLTFGLDHGYRSMYEIWGSAGSLTVEQAFTPPAGLPPRVRLERSEGVREIALPADDQVLRTVAEFADAARSGAPLEPVAMRQAVLLHRIRATASVH</sequence>
<evidence type="ECO:0000259" key="4">
    <source>
        <dbReference type="Pfam" id="PF22725"/>
    </source>
</evidence>
<feature type="domain" description="Gfo/Idh/MocA-like oxidoreductase N-terminal" evidence="3">
    <location>
        <begin position="4"/>
        <end position="119"/>
    </location>
</feature>
<dbReference type="InterPro" id="IPR050984">
    <property type="entry name" value="Gfo/Idh/MocA_domain"/>
</dbReference>
<dbReference type="SUPFAM" id="SSF55347">
    <property type="entry name" value="Glyceraldehyde-3-phosphate dehydrogenase-like, C-terminal domain"/>
    <property type="match status" value="1"/>
</dbReference>
<dbReference type="PANTHER" id="PTHR22604">
    <property type="entry name" value="OXIDOREDUCTASES"/>
    <property type="match status" value="1"/>
</dbReference>
<name>A0ABP9LFC8_9ACTN</name>
<comment type="caution">
    <text evidence="5">The sequence shown here is derived from an EMBL/GenBank/DDBJ whole genome shotgun (WGS) entry which is preliminary data.</text>
</comment>
<evidence type="ECO:0000259" key="3">
    <source>
        <dbReference type="Pfam" id="PF01408"/>
    </source>
</evidence>
<dbReference type="InterPro" id="IPR036291">
    <property type="entry name" value="NAD(P)-bd_dom_sf"/>
</dbReference>
<dbReference type="InterPro" id="IPR055170">
    <property type="entry name" value="GFO_IDH_MocA-like_dom"/>
</dbReference>
<reference evidence="6" key="1">
    <citation type="journal article" date="2019" name="Int. J. Syst. Evol. Microbiol.">
        <title>The Global Catalogue of Microorganisms (GCM) 10K type strain sequencing project: providing services to taxonomists for standard genome sequencing and annotation.</title>
        <authorList>
            <consortium name="The Broad Institute Genomics Platform"/>
            <consortium name="The Broad Institute Genome Sequencing Center for Infectious Disease"/>
            <person name="Wu L."/>
            <person name="Ma J."/>
        </authorList>
    </citation>
    <scope>NUCLEOTIDE SEQUENCE [LARGE SCALE GENOMIC DNA]</scope>
    <source>
        <strain evidence="6">JCM 18410</strain>
    </source>
</reference>
<evidence type="ECO:0000313" key="5">
    <source>
        <dbReference type="EMBL" id="GAA5075273.1"/>
    </source>
</evidence>
<keyword evidence="6" id="KW-1185">Reference proteome</keyword>
<keyword evidence="2" id="KW-0560">Oxidoreductase</keyword>
<evidence type="ECO:0000256" key="2">
    <source>
        <dbReference type="ARBA" id="ARBA00023002"/>
    </source>
</evidence>
<dbReference type="InterPro" id="IPR000683">
    <property type="entry name" value="Gfo/Idh/MocA-like_OxRdtase_N"/>
</dbReference>
<evidence type="ECO:0000256" key="1">
    <source>
        <dbReference type="ARBA" id="ARBA00010928"/>
    </source>
</evidence>
<dbReference type="PANTHER" id="PTHR22604:SF105">
    <property type="entry name" value="TRANS-1,2-DIHYDROBENZENE-1,2-DIOL DEHYDROGENASE"/>
    <property type="match status" value="1"/>
</dbReference>
<dbReference type="RefSeq" id="WP_345671541.1">
    <property type="nucleotide sequence ID" value="NZ_BAABKC010000112.1"/>
</dbReference>
<dbReference type="EMBL" id="BAABKC010000112">
    <property type="protein sequence ID" value="GAA5075273.1"/>
    <property type="molecule type" value="Genomic_DNA"/>
</dbReference>